<comment type="caution">
    <text evidence="2">The sequence shown here is derived from an EMBL/GenBank/DDBJ whole genome shotgun (WGS) entry which is preliminary data.</text>
</comment>
<feature type="transmembrane region" description="Helical" evidence="1">
    <location>
        <begin position="141"/>
        <end position="164"/>
    </location>
</feature>
<feature type="transmembrane region" description="Helical" evidence="1">
    <location>
        <begin position="383"/>
        <end position="401"/>
    </location>
</feature>
<accession>A0ABR4NJP8</accession>
<keyword evidence="3" id="KW-1185">Reference proteome</keyword>
<dbReference type="PANTHER" id="PTHR19346">
    <property type="entry name" value="SUGAR PHOSPHATE TRANSPORTER DOMAIN-CONTAINING PROTEIN"/>
    <property type="match status" value="1"/>
</dbReference>
<evidence type="ECO:0008006" key="4">
    <source>
        <dbReference type="Google" id="ProtNLM"/>
    </source>
</evidence>
<feature type="transmembrane region" description="Helical" evidence="1">
    <location>
        <begin position="201"/>
        <end position="219"/>
    </location>
</feature>
<proteinExistence type="predicted"/>
<dbReference type="PANTHER" id="PTHR19346:SF4">
    <property type="entry name" value="SUGAR PHOSPHATE TRANSPORTER DOMAIN-CONTAINING PROTEIN"/>
    <property type="match status" value="1"/>
</dbReference>
<evidence type="ECO:0000313" key="3">
    <source>
        <dbReference type="Proteomes" id="UP001527925"/>
    </source>
</evidence>
<dbReference type="EMBL" id="JADGIZ020000002">
    <property type="protein sequence ID" value="KAL2919757.1"/>
    <property type="molecule type" value="Genomic_DNA"/>
</dbReference>
<keyword evidence="1" id="KW-0472">Membrane</keyword>
<evidence type="ECO:0000313" key="2">
    <source>
        <dbReference type="EMBL" id="KAL2919757.1"/>
    </source>
</evidence>
<feature type="transmembrane region" description="Helical" evidence="1">
    <location>
        <begin position="358"/>
        <end position="377"/>
    </location>
</feature>
<keyword evidence="1" id="KW-0812">Transmembrane</keyword>
<feature type="transmembrane region" description="Helical" evidence="1">
    <location>
        <begin position="259"/>
        <end position="280"/>
    </location>
</feature>
<feature type="transmembrane region" description="Helical" evidence="1">
    <location>
        <begin position="292"/>
        <end position="311"/>
    </location>
</feature>
<sequence length="407" mass="43101">MWSYSSSLWAYHRNAAGHAEEDEAGAVEASPSLGLPRRARVRLGLLFLAVALAAFVVQSEVVQYVQGQNNFYKPWFVLYVAHGAYAVFLPVQLIEAVCLRKQSAAEHLRSISRRAKSLIFPDSTGIDTGAGHMNMALAPAYGWLLARTACLTVLFTCGSLSWYISVTKIPMSDVTAIYNTSCFFTYALSTMIAGEAVKMRKAVAVLLSVGGIGLIALFGDSPRPSAFGSARGSWPKDSDIFRPAPVARKDDASETAAAVVGYAAATAASLFIALYEVLYSKLLVPSPPSARFSLHVTGLIGVTTIVLGLPLFPLLHATGLETFEWPDAASWAYIAANAVLGIAFNALFMLVMAFAGPVLAAVGILTTIPLMAVVDYFVTGHPIGLGTAAGSLVILCGFAILHSETAG</sequence>
<feature type="transmembrane region" description="Helical" evidence="1">
    <location>
        <begin position="43"/>
        <end position="64"/>
    </location>
</feature>
<dbReference type="Proteomes" id="UP001527925">
    <property type="component" value="Unassembled WGS sequence"/>
</dbReference>
<dbReference type="InterPro" id="IPR037185">
    <property type="entry name" value="EmrE-like"/>
</dbReference>
<feature type="transmembrane region" description="Helical" evidence="1">
    <location>
        <begin position="76"/>
        <end position="99"/>
    </location>
</feature>
<gene>
    <name evidence="2" type="ORF">HK105_200674</name>
</gene>
<feature type="transmembrane region" description="Helical" evidence="1">
    <location>
        <begin position="176"/>
        <end position="194"/>
    </location>
</feature>
<dbReference type="InterPro" id="IPR026505">
    <property type="entry name" value="Solute_c_fam_35_mem_F3/F4"/>
</dbReference>
<feature type="transmembrane region" description="Helical" evidence="1">
    <location>
        <begin position="331"/>
        <end position="351"/>
    </location>
</feature>
<reference evidence="2 3" key="1">
    <citation type="submission" date="2023-09" db="EMBL/GenBank/DDBJ databases">
        <title>Pangenome analysis of Batrachochytrium dendrobatidis and related Chytrids.</title>
        <authorList>
            <person name="Yacoub M.N."/>
            <person name="Stajich J.E."/>
            <person name="James T.Y."/>
        </authorList>
    </citation>
    <scope>NUCLEOTIDE SEQUENCE [LARGE SCALE GENOMIC DNA]</scope>
    <source>
        <strain evidence="2 3">JEL0888</strain>
    </source>
</reference>
<organism evidence="2 3">
    <name type="scientific">Polyrhizophydium stewartii</name>
    <dbReference type="NCBI Taxonomy" id="2732419"/>
    <lineage>
        <taxon>Eukaryota</taxon>
        <taxon>Fungi</taxon>
        <taxon>Fungi incertae sedis</taxon>
        <taxon>Chytridiomycota</taxon>
        <taxon>Chytridiomycota incertae sedis</taxon>
        <taxon>Chytridiomycetes</taxon>
        <taxon>Rhizophydiales</taxon>
        <taxon>Rhizophydiales incertae sedis</taxon>
        <taxon>Polyrhizophydium</taxon>
    </lineage>
</organism>
<dbReference type="SUPFAM" id="SSF103481">
    <property type="entry name" value="Multidrug resistance efflux transporter EmrE"/>
    <property type="match status" value="1"/>
</dbReference>
<protein>
    <recommendedName>
        <fullName evidence="4">EamA domain-containing protein</fullName>
    </recommendedName>
</protein>
<name>A0ABR4NJP8_9FUNG</name>
<keyword evidence="1" id="KW-1133">Transmembrane helix</keyword>
<evidence type="ECO:0000256" key="1">
    <source>
        <dbReference type="SAM" id="Phobius"/>
    </source>
</evidence>